<evidence type="ECO:0000313" key="2">
    <source>
        <dbReference type="Proteomes" id="UP001138989"/>
    </source>
</evidence>
<reference evidence="1" key="1">
    <citation type="submission" date="2021-08" db="EMBL/GenBank/DDBJ databases">
        <title>Isolation and characterization of neutrophilic mixotrophic iron-oxidizing bacteria from deep-sea hydrothermal vents.</title>
        <authorList>
            <person name="He Y."/>
        </authorList>
    </citation>
    <scope>NUCLEOTIDE SEQUENCE</scope>
    <source>
        <strain evidence="1">IOP_13</strain>
    </source>
</reference>
<dbReference type="Proteomes" id="UP001138989">
    <property type="component" value="Unassembled WGS sequence"/>
</dbReference>
<comment type="caution">
    <text evidence="1">The sequence shown here is derived from an EMBL/GenBank/DDBJ whole genome shotgun (WGS) entry which is preliminary data.</text>
</comment>
<dbReference type="AlphaFoldDB" id="A0A9X1SS47"/>
<evidence type="ECO:0000313" key="1">
    <source>
        <dbReference type="EMBL" id="MCD1610688.1"/>
    </source>
</evidence>
<sequence length="59" mass="6090">MKPRIYWAPSYVAALIMGALSFPGIASALTLEQALSLAEQEAPSLDAQAASLQAARSAA</sequence>
<dbReference type="RefSeq" id="WP_230697895.1">
    <property type="nucleotide sequence ID" value="NZ_JAINWF010000039.1"/>
</dbReference>
<keyword evidence="2" id="KW-1185">Reference proteome</keyword>
<accession>A0A9X1SS47</accession>
<dbReference type="SUPFAM" id="SSF56954">
    <property type="entry name" value="Outer membrane efflux proteins (OEP)"/>
    <property type="match status" value="1"/>
</dbReference>
<gene>
    <name evidence="1" type="ORF">K7H17_22915</name>
</gene>
<protein>
    <submittedName>
        <fullName evidence="1">Uncharacterized protein</fullName>
    </submittedName>
</protein>
<name>A0A9X1SS47_9GAMM</name>
<dbReference type="EMBL" id="JAINWF010000039">
    <property type="protein sequence ID" value="MCD1610688.1"/>
    <property type="molecule type" value="Genomic_DNA"/>
</dbReference>
<proteinExistence type="predicted"/>
<organism evidence="1 2">
    <name type="scientific">Stutzerimonas kunmingensis</name>
    <dbReference type="NCBI Taxonomy" id="1211807"/>
    <lineage>
        <taxon>Bacteria</taxon>
        <taxon>Pseudomonadati</taxon>
        <taxon>Pseudomonadota</taxon>
        <taxon>Gammaproteobacteria</taxon>
        <taxon>Pseudomonadales</taxon>
        <taxon>Pseudomonadaceae</taxon>
        <taxon>Stutzerimonas</taxon>
    </lineage>
</organism>